<dbReference type="GO" id="GO:0005886">
    <property type="term" value="C:plasma membrane"/>
    <property type="evidence" value="ECO:0007669"/>
    <property type="project" value="UniProtKB-SubCell"/>
</dbReference>
<keyword evidence="9" id="KW-1185">Reference proteome</keyword>
<comment type="subcellular location">
    <subcellularLocation>
        <location evidence="1">Cell membrane</location>
        <topology evidence="1">Single-pass type II membrane protein</topology>
    </subcellularLocation>
</comment>
<dbReference type="CDD" id="cd06530">
    <property type="entry name" value="S26_SPase_I"/>
    <property type="match status" value="1"/>
</dbReference>
<organism evidence="8 9">
    <name type="scientific">Virgisporangium ochraceum</name>
    <dbReference type="NCBI Taxonomy" id="65505"/>
    <lineage>
        <taxon>Bacteria</taxon>
        <taxon>Bacillati</taxon>
        <taxon>Actinomycetota</taxon>
        <taxon>Actinomycetes</taxon>
        <taxon>Micromonosporales</taxon>
        <taxon>Micromonosporaceae</taxon>
        <taxon>Virgisporangium</taxon>
    </lineage>
</organism>
<dbReference type="PANTHER" id="PTHR12383:SF16">
    <property type="entry name" value="MITOCHONDRIAL INNER MEMBRANE PROTEASE SUBUNIT 1"/>
    <property type="match status" value="1"/>
</dbReference>
<protein>
    <submittedName>
        <fullName evidence="8">S26 family signal peptidase</fullName>
    </submittedName>
</protein>
<dbReference type="InterPro" id="IPR052064">
    <property type="entry name" value="Mito_IMP1_subunit"/>
</dbReference>
<dbReference type="Gene3D" id="2.10.109.10">
    <property type="entry name" value="Umud Fragment, subunit A"/>
    <property type="match status" value="1"/>
</dbReference>
<keyword evidence="2" id="KW-0645">Protease</keyword>
<dbReference type="GO" id="GO:0006465">
    <property type="term" value="P:signal peptide processing"/>
    <property type="evidence" value="ECO:0007669"/>
    <property type="project" value="InterPro"/>
</dbReference>
<dbReference type="GO" id="GO:0004252">
    <property type="term" value="F:serine-type endopeptidase activity"/>
    <property type="evidence" value="ECO:0007669"/>
    <property type="project" value="InterPro"/>
</dbReference>
<feature type="active site" evidence="6">
    <location>
        <position position="11"/>
    </location>
</feature>
<feature type="active site" evidence="6">
    <location>
        <position position="47"/>
    </location>
</feature>
<dbReference type="PRINTS" id="PR00727">
    <property type="entry name" value="LEADERPTASE"/>
</dbReference>
<keyword evidence="4" id="KW-0472">Membrane</keyword>
<feature type="domain" description="Peptidase S26" evidence="7">
    <location>
        <begin position="58"/>
        <end position="92"/>
    </location>
</feature>
<dbReference type="PANTHER" id="PTHR12383">
    <property type="entry name" value="PROTEASE FAMILY S26 MITOCHONDRIAL INNER MEMBRANE PROTEASE-RELATED"/>
    <property type="match status" value="1"/>
</dbReference>
<reference evidence="8" key="1">
    <citation type="submission" date="2021-01" db="EMBL/GenBank/DDBJ databases">
        <title>Whole genome shotgun sequence of Virgisporangium ochraceum NBRC 16418.</title>
        <authorList>
            <person name="Komaki H."/>
            <person name="Tamura T."/>
        </authorList>
    </citation>
    <scope>NUCLEOTIDE SEQUENCE</scope>
    <source>
        <strain evidence="8">NBRC 16418</strain>
    </source>
</reference>
<accession>A0A8J4EI50</accession>
<dbReference type="PROSITE" id="PS00501">
    <property type="entry name" value="SPASE_I_1"/>
    <property type="match status" value="1"/>
</dbReference>
<dbReference type="InterPro" id="IPR036286">
    <property type="entry name" value="LexA/Signal_pep-like_sf"/>
</dbReference>
<evidence type="ECO:0000313" key="8">
    <source>
        <dbReference type="EMBL" id="GIJ75371.1"/>
    </source>
</evidence>
<evidence type="ECO:0000256" key="2">
    <source>
        <dbReference type="ARBA" id="ARBA00022670"/>
    </source>
</evidence>
<dbReference type="InterPro" id="IPR000223">
    <property type="entry name" value="Pept_S26A_signal_pept_1"/>
</dbReference>
<feature type="domain" description="Peptidase S26" evidence="7">
    <location>
        <begin position="5"/>
        <end position="55"/>
    </location>
</feature>
<comment type="similarity">
    <text evidence="5">Belongs to the peptidase S26 family. IMP1 subfamily.</text>
</comment>
<evidence type="ECO:0000256" key="3">
    <source>
        <dbReference type="ARBA" id="ARBA00022801"/>
    </source>
</evidence>
<proteinExistence type="inferred from homology"/>
<dbReference type="InterPro" id="IPR019756">
    <property type="entry name" value="Pept_S26A_signal_pept_1_Ser-AS"/>
</dbReference>
<sequence>MIRIAVVDGSSMAPTLRDGDRVLVRRTRRVRRGDITLIAMPAGWILKRVTGLPGDAGVPPGTYHVLGDNADASIDSREFGCVPAAWVYGVVVRLMASSSKPVSG</sequence>
<dbReference type="Proteomes" id="UP000635606">
    <property type="component" value="Unassembled WGS sequence"/>
</dbReference>
<dbReference type="EMBL" id="BOPH01000155">
    <property type="protein sequence ID" value="GIJ75371.1"/>
    <property type="molecule type" value="Genomic_DNA"/>
</dbReference>
<evidence type="ECO:0000313" key="9">
    <source>
        <dbReference type="Proteomes" id="UP000635606"/>
    </source>
</evidence>
<dbReference type="AlphaFoldDB" id="A0A8J4EI50"/>
<evidence type="ECO:0000259" key="7">
    <source>
        <dbReference type="Pfam" id="PF10502"/>
    </source>
</evidence>
<gene>
    <name evidence="8" type="primary">lepB_5</name>
    <name evidence="8" type="ORF">Voc01_102880</name>
</gene>
<evidence type="ECO:0000256" key="6">
    <source>
        <dbReference type="PIRSR" id="PIRSR600223-1"/>
    </source>
</evidence>
<name>A0A8J4EI50_9ACTN</name>
<keyword evidence="3" id="KW-0378">Hydrolase</keyword>
<dbReference type="Pfam" id="PF10502">
    <property type="entry name" value="Peptidase_S26"/>
    <property type="match status" value="2"/>
</dbReference>
<evidence type="ECO:0000256" key="4">
    <source>
        <dbReference type="ARBA" id="ARBA00023136"/>
    </source>
</evidence>
<dbReference type="InterPro" id="IPR019533">
    <property type="entry name" value="Peptidase_S26"/>
</dbReference>
<evidence type="ECO:0000256" key="1">
    <source>
        <dbReference type="ARBA" id="ARBA00004401"/>
    </source>
</evidence>
<comment type="caution">
    <text evidence="8">The sequence shown here is derived from an EMBL/GenBank/DDBJ whole genome shotgun (WGS) entry which is preliminary data.</text>
</comment>
<dbReference type="SUPFAM" id="SSF51306">
    <property type="entry name" value="LexA/Signal peptidase"/>
    <property type="match status" value="1"/>
</dbReference>
<dbReference type="RefSeq" id="WP_239161096.1">
    <property type="nucleotide sequence ID" value="NZ_BOPH01000155.1"/>
</dbReference>
<evidence type="ECO:0000256" key="5">
    <source>
        <dbReference type="ARBA" id="ARBA00038445"/>
    </source>
</evidence>